<comment type="catalytic activity">
    <reaction evidence="5">
        <text>N,N-dimethyl-1,4-phenylenediamine + anthranilate + 2 NAD(+) = 2-(4-dimethylaminophenyl)diazenylbenzoate + 2 NADH + 2 H(+)</text>
        <dbReference type="Rhea" id="RHEA:55872"/>
        <dbReference type="ChEBI" id="CHEBI:15378"/>
        <dbReference type="ChEBI" id="CHEBI:15783"/>
        <dbReference type="ChEBI" id="CHEBI:16567"/>
        <dbReference type="ChEBI" id="CHEBI:57540"/>
        <dbReference type="ChEBI" id="CHEBI:57945"/>
        <dbReference type="ChEBI" id="CHEBI:71579"/>
        <dbReference type="EC" id="1.7.1.17"/>
    </reaction>
    <physiologicalReaction direction="right-to-left" evidence="5">
        <dbReference type="Rhea" id="RHEA:55874"/>
    </physiologicalReaction>
</comment>
<name>A0A9E8HGH0_9ALTE</name>
<keyword evidence="4 6" id="KW-0520">NAD</keyword>
<dbReference type="InterPro" id="IPR029039">
    <property type="entry name" value="Flavoprotein-like_sf"/>
</dbReference>
<sequence>MKTLLRLDTSLFSGQGVSTQLSDELLNKFTANNPALNIIHRNFAEQPIPHLDGEWLQALMTPAETRSEAQQQKVNFSDQLINELQEADTIVIGLPMYNFSIPSMLKAWFDHVARAGTTFRYTSSGSEGLLNNKKVYLVSTRGGIHKDLPTDTQIPFVKTFLAFLGLTNVEIIYAEGLNMGDDVRNAAIESAKQSIDALPIA</sequence>
<gene>
    <name evidence="6" type="primary">azoR</name>
    <name evidence="8" type="ORF">NNL22_12070</name>
</gene>
<reference evidence="8" key="1">
    <citation type="submission" date="2022-07" db="EMBL/GenBank/DDBJ databases">
        <title>Alkalimarinus sp. nov., isolated from gut of a Alitta virens.</title>
        <authorList>
            <person name="Yang A.I."/>
            <person name="Shin N.-R."/>
        </authorList>
    </citation>
    <scope>NUCLEOTIDE SEQUENCE</scope>
    <source>
        <strain evidence="8">FA028</strain>
    </source>
</reference>
<dbReference type="EC" id="1.7.1.17" evidence="6"/>
<feature type="binding site" evidence="6">
    <location>
        <position position="10"/>
    </location>
    <ligand>
        <name>FMN</name>
        <dbReference type="ChEBI" id="CHEBI:58210"/>
    </ligand>
</feature>
<dbReference type="GO" id="GO:0010181">
    <property type="term" value="F:FMN binding"/>
    <property type="evidence" value="ECO:0007669"/>
    <property type="project" value="UniProtKB-UniRule"/>
</dbReference>
<dbReference type="InterPro" id="IPR023048">
    <property type="entry name" value="NADH:quinone_OxRdtase_FMN_depd"/>
</dbReference>
<dbReference type="GO" id="GO:0016655">
    <property type="term" value="F:oxidoreductase activity, acting on NAD(P)H, quinone or similar compound as acceptor"/>
    <property type="evidence" value="ECO:0007669"/>
    <property type="project" value="InterPro"/>
</dbReference>
<keyword evidence="1 6" id="KW-0285">Flavoprotein</keyword>
<evidence type="ECO:0000259" key="7">
    <source>
        <dbReference type="Pfam" id="PF02525"/>
    </source>
</evidence>
<comment type="similarity">
    <text evidence="6">Belongs to the azoreductase type 1 family.</text>
</comment>
<dbReference type="Proteomes" id="UP001164472">
    <property type="component" value="Chromosome"/>
</dbReference>
<dbReference type="EC" id="1.6.5.-" evidence="6"/>
<accession>A0A9E8HGH0</accession>
<feature type="binding site" evidence="6">
    <location>
        <begin position="96"/>
        <end position="99"/>
    </location>
    <ligand>
        <name>FMN</name>
        <dbReference type="ChEBI" id="CHEBI:58210"/>
    </ligand>
</feature>
<dbReference type="InterPro" id="IPR050104">
    <property type="entry name" value="FMN-dep_NADH:Q_OxRdtase_AzoR1"/>
</dbReference>
<evidence type="ECO:0000256" key="6">
    <source>
        <dbReference type="HAMAP-Rule" id="MF_01216"/>
    </source>
</evidence>
<evidence type="ECO:0000256" key="3">
    <source>
        <dbReference type="ARBA" id="ARBA00023002"/>
    </source>
</evidence>
<evidence type="ECO:0000256" key="1">
    <source>
        <dbReference type="ARBA" id="ARBA00022630"/>
    </source>
</evidence>
<comment type="function">
    <text evidence="6">Also exhibits azoreductase activity. Catalyzes the reductive cleavage of the azo bond in aromatic azo compounds to the corresponding amines.</text>
</comment>
<comment type="subunit">
    <text evidence="6">Homodimer.</text>
</comment>
<feature type="binding site" evidence="6">
    <location>
        <begin position="140"/>
        <end position="143"/>
    </location>
    <ligand>
        <name>FMN</name>
        <dbReference type="ChEBI" id="CHEBI:58210"/>
    </ligand>
</feature>
<dbReference type="PANTHER" id="PTHR43741:SF2">
    <property type="entry name" value="FMN-DEPENDENT NADH:QUINONE OXIDOREDUCTASE"/>
    <property type="match status" value="1"/>
</dbReference>
<dbReference type="HAMAP" id="MF_01216">
    <property type="entry name" value="Azoreductase_type1"/>
    <property type="match status" value="1"/>
</dbReference>
<dbReference type="KEGG" id="asem:NNL22_12070"/>
<dbReference type="InterPro" id="IPR003680">
    <property type="entry name" value="Flavodoxin_fold"/>
</dbReference>
<dbReference type="Gene3D" id="3.40.50.360">
    <property type="match status" value="1"/>
</dbReference>
<comment type="function">
    <text evidence="6">Quinone reductase that provides resistance to thiol-specific stress caused by electrophilic quinones.</text>
</comment>
<evidence type="ECO:0000256" key="4">
    <source>
        <dbReference type="ARBA" id="ARBA00023027"/>
    </source>
</evidence>
<evidence type="ECO:0000313" key="8">
    <source>
        <dbReference type="EMBL" id="UZW73772.1"/>
    </source>
</evidence>
<evidence type="ECO:0000313" key="9">
    <source>
        <dbReference type="Proteomes" id="UP001164472"/>
    </source>
</evidence>
<dbReference type="EMBL" id="CP101527">
    <property type="protein sequence ID" value="UZW73772.1"/>
    <property type="molecule type" value="Genomic_DNA"/>
</dbReference>
<evidence type="ECO:0000256" key="2">
    <source>
        <dbReference type="ARBA" id="ARBA00022643"/>
    </source>
</evidence>
<dbReference type="Pfam" id="PF02525">
    <property type="entry name" value="Flavodoxin_2"/>
    <property type="match status" value="1"/>
</dbReference>
<keyword evidence="3 6" id="KW-0560">Oxidoreductase</keyword>
<organism evidence="8 9">
    <name type="scientific">Alkalimarinus sediminis</name>
    <dbReference type="NCBI Taxonomy" id="1632866"/>
    <lineage>
        <taxon>Bacteria</taxon>
        <taxon>Pseudomonadati</taxon>
        <taxon>Pseudomonadota</taxon>
        <taxon>Gammaproteobacteria</taxon>
        <taxon>Alteromonadales</taxon>
        <taxon>Alteromonadaceae</taxon>
        <taxon>Alkalimarinus</taxon>
    </lineage>
</organism>
<comment type="cofactor">
    <cofactor evidence="6">
        <name>FMN</name>
        <dbReference type="ChEBI" id="CHEBI:58210"/>
    </cofactor>
    <text evidence="6">Binds 1 FMN per subunit.</text>
</comment>
<comment type="caution">
    <text evidence="6">Lacks conserved residue(s) required for the propagation of feature annotation.</text>
</comment>
<dbReference type="GO" id="GO:0009055">
    <property type="term" value="F:electron transfer activity"/>
    <property type="evidence" value="ECO:0007669"/>
    <property type="project" value="UniProtKB-UniRule"/>
</dbReference>
<proteinExistence type="inferred from homology"/>
<dbReference type="PANTHER" id="PTHR43741">
    <property type="entry name" value="FMN-DEPENDENT NADH-AZOREDUCTASE 1"/>
    <property type="match status" value="1"/>
</dbReference>
<comment type="catalytic activity">
    <reaction evidence="6">
        <text>2 a quinone + NADH + H(+) = 2 a 1,4-benzosemiquinone + NAD(+)</text>
        <dbReference type="Rhea" id="RHEA:65952"/>
        <dbReference type="ChEBI" id="CHEBI:15378"/>
        <dbReference type="ChEBI" id="CHEBI:57540"/>
        <dbReference type="ChEBI" id="CHEBI:57945"/>
        <dbReference type="ChEBI" id="CHEBI:132124"/>
        <dbReference type="ChEBI" id="CHEBI:134225"/>
    </reaction>
</comment>
<feature type="domain" description="Flavodoxin-like fold" evidence="7">
    <location>
        <begin position="3"/>
        <end position="197"/>
    </location>
</feature>
<dbReference type="SUPFAM" id="SSF52218">
    <property type="entry name" value="Flavoproteins"/>
    <property type="match status" value="1"/>
</dbReference>
<keyword evidence="2 6" id="KW-0288">FMN</keyword>
<dbReference type="RefSeq" id="WP_251809913.1">
    <property type="nucleotide sequence ID" value="NZ_CP101527.1"/>
</dbReference>
<protein>
    <recommendedName>
        <fullName evidence="6">FMN dependent NADH:quinone oxidoreductase</fullName>
        <ecNumber evidence="6">1.6.5.-</ecNumber>
    </recommendedName>
    <alternativeName>
        <fullName evidence="6">Azo-dye reductase</fullName>
    </alternativeName>
    <alternativeName>
        <fullName evidence="6">FMN-dependent NADH-azo compound oxidoreductase</fullName>
    </alternativeName>
    <alternativeName>
        <fullName evidence="6">FMN-dependent NADH-azoreductase</fullName>
        <ecNumber evidence="6">1.7.1.17</ecNumber>
    </alternativeName>
</protein>
<evidence type="ECO:0000256" key="5">
    <source>
        <dbReference type="ARBA" id="ARBA00048542"/>
    </source>
</evidence>
<keyword evidence="9" id="KW-1185">Reference proteome</keyword>
<dbReference type="GO" id="GO:0016652">
    <property type="term" value="F:oxidoreductase activity, acting on NAD(P)H as acceptor"/>
    <property type="evidence" value="ECO:0007669"/>
    <property type="project" value="UniProtKB-UniRule"/>
</dbReference>
<dbReference type="AlphaFoldDB" id="A0A9E8HGH0"/>